<sequence>MKVSVKVGHVTEEFAGDDDADEKEVSDLDAYVAVDVTVNGKDYSVGCCVGIYPSEQGSARQSGAMSCYGGGPTAWWSDPSDCDMLEMDHYDDVLHALEKAAGRLWREVEALRERPAPRKRSS</sequence>
<reference evidence="1" key="1">
    <citation type="submission" date="2021-12" db="EMBL/GenBank/DDBJ databases">
        <title>Discovery of the Pendulisporaceae a myxobacterial family with distinct sporulation behavior and unique specialized metabolism.</title>
        <authorList>
            <person name="Garcia R."/>
            <person name="Popoff A."/>
            <person name="Bader C.D."/>
            <person name="Loehr J."/>
            <person name="Walesch S."/>
            <person name="Walt C."/>
            <person name="Boldt J."/>
            <person name="Bunk B."/>
            <person name="Haeckl F.J.F.P.J."/>
            <person name="Gunesch A.P."/>
            <person name="Birkelbach J."/>
            <person name="Nuebel U."/>
            <person name="Pietschmann T."/>
            <person name="Bach T."/>
            <person name="Mueller R."/>
        </authorList>
    </citation>
    <scope>NUCLEOTIDE SEQUENCE</scope>
    <source>
        <strain evidence="1">MSr11367</strain>
    </source>
</reference>
<evidence type="ECO:0000313" key="2">
    <source>
        <dbReference type="Proteomes" id="UP001374803"/>
    </source>
</evidence>
<gene>
    <name evidence="1" type="ORF">LVJ94_34665</name>
</gene>
<dbReference type="Proteomes" id="UP001374803">
    <property type="component" value="Chromosome"/>
</dbReference>
<name>A0ABZ2KTT2_9BACT</name>
<organism evidence="1 2">
    <name type="scientific">Pendulispora rubella</name>
    <dbReference type="NCBI Taxonomy" id="2741070"/>
    <lineage>
        <taxon>Bacteria</taxon>
        <taxon>Pseudomonadati</taxon>
        <taxon>Myxococcota</taxon>
        <taxon>Myxococcia</taxon>
        <taxon>Myxococcales</taxon>
        <taxon>Sorangiineae</taxon>
        <taxon>Pendulisporaceae</taxon>
        <taxon>Pendulispora</taxon>
    </lineage>
</organism>
<dbReference type="EMBL" id="CP089983">
    <property type="protein sequence ID" value="WXB02043.1"/>
    <property type="molecule type" value="Genomic_DNA"/>
</dbReference>
<accession>A0ABZ2KTT2</accession>
<proteinExistence type="predicted"/>
<keyword evidence="2" id="KW-1185">Reference proteome</keyword>
<dbReference type="RefSeq" id="WP_394831668.1">
    <property type="nucleotide sequence ID" value="NZ_CP089929.1"/>
</dbReference>
<protein>
    <submittedName>
        <fullName evidence="1">Uncharacterized protein</fullName>
    </submittedName>
</protein>
<evidence type="ECO:0000313" key="1">
    <source>
        <dbReference type="EMBL" id="WXB02043.1"/>
    </source>
</evidence>